<dbReference type="GO" id="GO:0000981">
    <property type="term" value="F:DNA-binding transcription factor activity, RNA polymerase II-specific"/>
    <property type="evidence" value="ECO:0007669"/>
    <property type="project" value="TreeGrafter"/>
</dbReference>
<evidence type="ECO:0000313" key="14">
    <source>
        <dbReference type="EMBL" id="CAD5211893.1"/>
    </source>
</evidence>
<evidence type="ECO:0000256" key="1">
    <source>
        <dbReference type="ARBA" id="ARBA00004123"/>
    </source>
</evidence>
<dbReference type="Gene3D" id="1.10.10.10">
    <property type="entry name" value="Winged helix-like DNA-binding domain superfamily/Winged helix DNA-binding domain"/>
    <property type="match status" value="2"/>
</dbReference>
<dbReference type="CDD" id="cd00086">
    <property type="entry name" value="homeodomain"/>
    <property type="match status" value="1"/>
</dbReference>
<evidence type="ECO:0000256" key="10">
    <source>
        <dbReference type="RuleBase" id="RU000682"/>
    </source>
</evidence>
<gene>
    <name evidence="14" type="ORF">BOKJ2_LOCUS3929</name>
</gene>
<dbReference type="GO" id="GO:0005634">
    <property type="term" value="C:nucleus"/>
    <property type="evidence" value="ECO:0007669"/>
    <property type="project" value="UniProtKB-SubCell"/>
</dbReference>
<feature type="compositionally biased region" description="Low complexity" evidence="11">
    <location>
        <begin position="190"/>
        <end position="201"/>
    </location>
</feature>
<dbReference type="InterPro" id="IPR001356">
    <property type="entry name" value="HD"/>
</dbReference>
<evidence type="ECO:0000313" key="15">
    <source>
        <dbReference type="Proteomes" id="UP000614601"/>
    </source>
</evidence>
<feature type="domain" description="Paired" evidence="13">
    <location>
        <begin position="18"/>
        <end position="145"/>
    </location>
</feature>
<dbReference type="InterPro" id="IPR036388">
    <property type="entry name" value="WH-like_DNA-bd_sf"/>
</dbReference>
<dbReference type="Pfam" id="PF00292">
    <property type="entry name" value="PAX"/>
    <property type="match status" value="1"/>
</dbReference>
<dbReference type="InterPro" id="IPR001523">
    <property type="entry name" value="Paired_dom"/>
</dbReference>
<evidence type="ECO:0000256" key="4">
    <source>
        <dbReference type="ARBA" id="ARBA00022724"/>
    </source>
</evidence>
<name>A0A811K9B9_9BILA</name>
<proteinExistence type="inferred from homology"/>
<keyword evidence="3" id="KW-0217">Developmental protein</keyword>
<dbReference type="SMART" id="SM00351">
    <property type="entry name" value="PAX"/>
    <property type="match status" value="1"/>
</dbReference>
<evidence type="ECO:0000256" key="7">
    <source>
        <dbReference type="ARBA" id="ARBA00023163"/>
    </source>
</evidence>
<dbReference type="EMBL" id="CAJFCW020000002">
    <property type="protein sequence ID" value="CAG9094647.1"/>
    <property type="molecule type" value="Genomic_DNA"/>
</dbReference>
<feature type="domain" description="Homeobox" evidence="12">
    <location>
        <begin position="194"/>
        <end position="254"/>
    </location>
</feature>
<dbReference type="Gene3D" id="1.10.10.60">
    <property type="entry name" value="Homeodomain-like"/>
    <property type="match status" value="1"/>
</dbReference>
<dbReference type="PANTHER" id="PTHR45636:SF49">
    <property type="entry name" value="PAIRED BOX PROTEIN 3 HOMOLOG"/>
    <property type="match status" value="1"/>
</dbReference>
<dbReference type="Pfam" id="PF00046">
    <property type="entry name" value="Homeodomain"/>
    <property type="match status" value="1"/>
</dbReference>
<keyword evidence="8 9" id="KW-0539">Nucleus</keyword>
<dbReference type="OrthoDB" id="3225452at2759"/>
<evidence type="ECO:0000259" key="13">
    <source>
        <dbReference type="PROSITE" id="PS51057"/>
    </source>
</evidence>
<evidence type="ECO:0000256" key="9">
    <source>
        <dbReference type="PROSITE-ProRule" id="PRU00108"/>
    </source>
</evidence>
<feature type="region of interest" description="Disordered" evidence="11">
    <location>
        <begin position="145"/>
        <end position="202"/>
    </location>
</feature>
<keyword evidence="4" id="KW-0563">Paired box</keyword>
<dbReference type="EMBL" id="CAJFDH010000002">
    <property type="protein sequence ID" value="CAD5211893.1"/>
    <property type="molecule type" value="Genomic_DNA"/>
</dbReference>
<sequence>MKVPFLESKNHEIATIMGQKRVNQLGGHYINGKPLPNAMRIAIVNMHNQGIKPCVISRQLKISHGAVSKILNRFNETGSVAPGQIGGNTRKRLIVQSVERQILEFKENNPNCSAVDIQQHLVSTGNCTRDTAPTVNSITRYLRARGLSRQSRSPAESEVTSPMNCDKKLNHSIDNILGSANHQPDLRLESPTSSSGSRSRTNFCQEQIDVLEKSYAKSSYPSAEEKEEISRLTGLSQEKIGVWFSNRRARLRKILTTTTAPPDPTNYFKFNPQLLQQFLQLQNPNLTPLMQFSPLMRFPALMPFPQNSLYPIPNNLFLNGLQNSTT</sequence>
<reference evidence="14" key="1">
    <citation type="submission" date="2020-09" db="EMBL/GenBank/DDBJ databases">
        <authorList>
            <person name="Kikuchi T."/>
        </authorList>
    </citation>
    <scope>NUCLEOTIDE SEQUENCE</scope>
    <source>
        <strain evidence="14">SH1</strain>
    </source>
</reference>
<dbReference type="Proteomes" id="UP000614601">
    <property type="component" value="Unassembled WGS sequence"/>
</dbReference>
<keyword evidence="5" id="KW-0805">Transcription regulation</keyword>
<evidence type="ECO:0000256" key="5">
    <source>
        <dbReference type="ARBA" id="ARBA00023015"/>
    </source>
</evidence>
<dbReference type="InterPro" id="IPR043565">
    <property type="entry name" value="PAX_fam"/>
</dbReference>
<evidence type="ECO:0000256" key="2">
    <source>
        <dbReference type="ARBA" id="ARBA00005733"/>
    </source>
</evidence>
<evidence type="ECO:0000256" key="11">
    <source>
        <dbReference type="SAM" id="MobiDB-lite"/>
    </source>
</evidence>
<dbReference type="PANTHER" id="PTHR45636">
    <property type="entry name" value="PAIRED BOX PROTEIN PAX-6-RELATED-RELATED"/>
    <property type="match status" value="1"/>
</dbReference>
<comment type="caution">
    <text evidence="14">The sequence shown here is derived from an EMBL/GenBank/DDBJ whole genome shotgun (WGS) entry which is preliminary data.</text>
</comment>
<dbReference type="AlphaFoldDB" id="A0A811K9B9"/>
<dbReference type="PROSITE" id="PS50071">
    <property type="entry name" value="HOMEOBOX_2"/>
    <property type="match status" value="1"/>
</dbReference>
<feature type="DNA-binding region" description="Homeobox" evidence="9">
    <location>
        <begin position="196"/>
        <end position="255"/>
    </location>
</feature>
<accession>A0A811K9B9</accession>
<evidence type="ECO:0000256" key="8">
    <source>
        <dbReference type="ARBA" id="ARBA00023242"/>
    </source>
</evidence>
<evidence type="ECO:0000256" key="3">
    <source>
        <dbReference type="ARBA" id="ARBA00022473"/>
    </source>
</evidence>
<dbReference type="InterPro" id="IPR009057">
    <property type="entry name" value="Homeodomain-like_sf"/>
</dbReference>
<evidence type="ECO:0000259" key="12">
    <source>
        <dbReference type="PROSITE" id="PS50071"/>
    </source>
</evidence>
<dbReference type="PRINTS" id="PR00027">
    <property type="entry name" value="PAIREDBOX"/>
</dbReference>
<evidence type="ECO:0000256" key="6">
    <source>
        <dbReference type="ARBA" id="ARBA00023125"/>
    </source>
</evidence>
<keyword evidence="6 9" id="KW-0238">DNA-binding</keyword>
<keyword evidence="7" id="KW-0804">Transcription</keyword>
<dbReference type="GO" id="GO:0000978">
    <property type="term" value="F:RNA polymerase II cis-regulatory region sequence-specific DNA binding"/>
    <property type="evidence" value="ECO:0007669"/>
    <property type="project" value="TreeGrafter"/>
</dbReference>
<protein>
    <submittedName>
        <fullName evidence="14">Uncharacterized protein</fullName>
    </submittedName>
</protein>
<dbReference type="Proteomes" id="UP000783686">
    <property type="component" value="Unassembled WGS sequence"/>
</dbReference>
<dbReference type="PROSITE" id="PS51057">
    <property type="entry name" value="PAIRED_2"/>
    <property type="match status" value="1"/>
</dbReference>
<feature type="compositionally biased region" description="Polar residues" evidence="11">
    <location>
        <begin position="148"/>
        <end position="163"/>
    </location>
</feature>
<dbReference type="SUPFAM" id="SSF46689">
    <property type="entry name" value="Homeodomain-like"/>
    <property type="match status" value="2"/>
</dbReference>
<organism evidence="14 15">
    <name type="scientific">Bursaphelenchus okinawaensis</name>
    <dbReference type="NCBI Taxonomy" id="465554"/>
    <lineage>
        <taxon>Eukaryota</taxon>
        <taxon>Metazoa</taxon>
        <taxon>Ecdysozoa</taxon>
        <taxon>Nematoda</taxon>
        <taxon>Chromadorea</taxon>
        <taxon>Rhabditida</taxon>
        <taxon>Tylenchina</taxon>
        <taxon>Tylenchomorpha</taxon>
        <taxon>Aphelenchoidea</taxon>
        <taxon>Aphelenchoididae</taxon>
        <taxon>Bursaphelenchus</taxon>
    </lineage>
</organism>
<keyword evidence="9 10" id="KW-0371">Homeobox</keyword>
<comment type="subcellular location">
    <subcellularLocation>
        <location evidence="1 9 10">Nucleus</location>
    </subcellularLocation>
</comment>
<dbReference type="SMART" id="SM00389">
    <property type="entry name" value="HOX"/>
    <property type="match status" value="1"/>
</dbReference>
<keyword evidence="15" id="KW-1185">Reference proteome</keyword>
<comment type="similarity">
    <text evidence="2">Belongs to the paired homeobox family.</text>
</comment>